<evidence type="ECO:0000256" key="4">
    <source>
        <dbReference type="ARBA" id="ARBA00022833"/>
    </source>
</evidence>
<evidence type="ECO:0000256" key="2">
    <source>
        <dbReference type="ARBA" id="ARBA00022737"/>
    </source>
</evidence>
<dbReference type="Proteomes" id="UP000887566">
    <property type="component" value="Unplaced"/>
</dbReference>
<keyword evidence="7" id="KW-1185">Reference proteome</keyword>
<dbReference type="InterPro" id="IPR037278">
    <property type="entry name" value="ARFGAP/RecO"/>
</dbReference>
<feature type="domain" description="Arf-GAP" evidence="6">
    <location>
        <begin position="14"/>
        <end position="139"/>
    </location>
</feature>
<dbReference type="PRINTS" id="PR00405">
    <property type="entry name" value="REVINTRACTNG"/>
</dbReference>
<dbReference type="PANTHER" id="PTHR46134">
    <property type="entry name" value="DRONGO, ISOFORM F"/>
    <property type="match status" value="1"/>
</dbReference>
<keyword evidence="2" id="KW-0677">Repeat</keyword>
<evidence type="ECO:0000256" key="1">
    <source>
        <dbReference type="ARBA" id="ARBA00022723"/>
    </source>
</evidence>
<evidence type="ECO:0000256" key="5">
    <source>
        <dbReference type="PROSITE-ProRule" id="PRU00288"/>
    </source>
</evidence>
<dbReference type="WBParaSite" id="PSAMB.scaffold12657size2655.g35008.t1">
    <property type="protein sequence ID" value="PSAMB.scaffold12657size2655.g35008.t1"/>
    <property type="gene ID" value="PSAMB.scaffold12657size2655.g35008"/>
</dbReference>
<dbReference type="GO" id="GO:0016020">
    <property type="term" value="C:membrane"/>
    <property type="evidence" value="ECO:0007669"/>
    <property type="project" value="TreeGrafter"/>
</dbReference>
<dbReference type="GO" id="GO:0005096">
    <property type="term" value="F:GTPase activator activity"/>
    <property type="evidence" value="ECO:0007669"/>
    <property type="project" value="InterPro"/>
</dbReference>
<dbReference type="GO" id="GO:0008270">
    <property type="term" value="F:zinc ion binding"/>
    <property type="evidence" value="ECO:0007669"/>
    <property type="project" value="UniProtKB-KW"/>
</dbReference>
<dbReference type="Gene3D" id="1.10.220.150">
    <property type="entry name" value="Arf GTPase activating protein"/>
    <property type="match status" value="1"/>
</dbReference>
<evidence type="ECO:0000256" key="3">
    <source>
        <dbReference type="ARBA" id="ARBA00022771"/>
    </source>
</evidence>
<keyword evidence="4" id="KW-0862">Zinc</keyword>
<dbReference type="Pfam" id="PF01412">
    <property type="entry name" value="ArfGap"/>
    <property type="match status" value="1"/>
</dbReference>
<dbReference type="InterPro" id="IPR038508">
    <property type="entry name" value="ArfGAP_dom_sf"/>
</dbReference>
<evidence type="ECO:0000259" key="6">
    <source>
        <dbReference type="PROSITE" id="PS50115"/>
    </source>
</evidence>
<dbReference type="PROSITE" id="PS50115">
    <property type="entry name" value="ARFGAP"/>
    <property type="match status" value="1"/>
</dbReference>
<evidence type="ECO:0000313" key="8">
    <source>
        <dbReference type="WBParaSite" id="PSAMB.scaffold12657size2655.g35008.t1"/>
    </source>
</evidence>
<keyword evidence="1" id="KW-0479">Metal-binding</keyword>
<dbReference type="CDD" id="cd08838">
    <property type="entry name" value="ArfGap_AGFG"/>
    <property type="match status" value="1"/>
</dbReference>
<dbReference type="InterPro" id="IPR052248">
    <property type="entry name" value="Arf-GAP_FG-repeat_protein"/>
</dbReference>
<dbReference type="FunFam" id="1.10.220.150:FF:000005">
    <property type="entry name" value="Arf-GAP domain and FG repeat-containing protein 1"/>
    <property type="match status" value="1"/>
</dbReference>
<reference evidence="8" key="1">
    <citation type="submission" date="2022-11" db="UniProtKB">
        <authorList>
            <consortium name="WormBaseParasite"/>
        </authorList>
    </citation>
    <scope>IDENTIFICATION</scope>
</reference>
<evidence type="ECO:0000313" key="7">
    <source>
        <dbReference type="Proteomes" id="UP000887566"/>
    </source>
</evidence>
<dbReference type="InterPro" id="IPR001164">
    <property type="entry name" value="ArfGAP_dom"/>
</dbReference>
<keyword evidence="3 5" id="KW-0863">Zinc-finger</keyword>
<proteinExistence type="predicted"/>
<dbReference type="AlphaFoldDB" id="A0A914UU83"/>
<dbReference type="GO" id="GO:0005737">
    <property type="term" value="C:cytoplasm"/>
    <property type="evidence" value="ECO:0007669"/>
    <property type="project" value="TreeGrafter"/>
</dbReference>
<dbReference type="SUPFAM" id="SSF57863">
    <property type="entry name" value="ArfGap/RecO-like zinc finger"/>
    <property type="match status" value="1"/>
</dbReference>
<dbReference type="SMART" id="SM00105">
    <property type="entry name" value="ArfGap"/>
    <property type="match status" value="1"/>
</dbReference>
<sequence length="146" mass="16721">MAYSGSGAKRKQEEKNLKLLRELAALLPNKHCFDCGQRGPTYVNMTIGSFCCTACSGILRGLNPPHRVKSISMATFTSEEVEFIRNRGNDECRKVWLGLYDGEVRFLDGMRDDQQIKDHLIKKYERKQWYVSPAEIAHQAKLMAQH</sequence>
<protein>
    <submittedName>
        <fullName evidence="8">Arf-GAP domain-containing protein</fullName>
    </submittedName>
</protein>
<organism evidence="7 8">
    <name type="scientific">Plectus sambesii</name>
    <dbReference type="NCBI Taxonomy" id="2011161"/>
    <lineage>
        <taxon>Eukaryota</taxon>
        <taxon>Metazoa</taxon>
        <taxon>Ecdysozoa</taxon>
        <taxon>Nematoda</taxon>
        <taxon>Chromadorea</taxon>
        <taxon>Plectida</taxon>
        <taxon>Plectina</taxon>
        <taxon>Plectoidea</taxon>
        <taxon>Plectidae</taxon>
        <taxon>Plectus</taxon>
    </lineage>
</organism>
<dbReference type="PANTHER" id="PTHR46134:SF3">
    <property type="entry name" value="ARFGAP WITH FG REPEATS 1"/>
    <property type="match status" value="1"/>
</dbReference>
<accession>A0A914UU83</accession>
<name>A0A914UU83_9BILA</name>